<feature type="region of interest" description="Disordered" evidence="1">
    <location>
        <begin position="1"/>
        <end position="21"/>
    </location>
</feature>
<name>A0AAE0WMM6_9PEZI</name>
<comment type="caution">
    <text evidence="2">The sequence shown here is derived from an EMBL/GenBank/DDBJ whole genome shotgun (WGS) entry which is preliminary data.</text>
</comment>
<evidence type="ECO:0000313" key="2">
    <source>
        <dbReference type="EMBL" id="KAK3674480.1"/>
    </source>
</evidence>
<gene>
    <name evidence="2" type="ORF">LTR78_005566</name>
</gene>
<dbReference type="EMBL" id="JAUTXT010000019">
    <property type="protein sequence ID" value="KAK3674480.1"/>
    <property type="molecule type" value="Genomic_DNA"/>
</dbReference>
<sequence>MADKIQTDNTHDMFQAQSTIGQPTPATSIGLQRLAWHTLHLCNVLLSQLGAYLSLEALHRDTCVDGLVVPIPHLPLLAAQAEMMGDVMRNLNAAADTLVRLPSHQEMKMQGTYRSLLHTAEAMGMANGLVNNGIKSKEDFEALRSAYDEMLMLCYGDAAKGIQGWKEMWNLLFE</sequence>
<dbReference type="Proteomes" id="UP001274830">
    <property type="component" value="Unassembled WGS sequence"/>
</dbReference>
<evidence type="ECO:0000256" key="1">
    <source>
        <dbReference type="SAM" id="MobiDB-lite"/>
    </source>
</evidence>
<protein>
    <submittedName>
        <fullName evidence="2">Uncharacterized protein</fullName>
    </submittedName>
</protein>
<feature type="compositionally biased region" description="Basic and acidic residues" evidence="1">
    <location>
        <begin position="1"/>
        <end position="11"/>
    </location>
</feature>
<evidence type="ECO:0000313" key="3">
    <source>
        <dbReference type="Proteomes" id="UP001274830"/>
    </source>
</evidence>
<keyword evidence="3" id="KW-1185">Reference proteome</keyword>
<accession>A0AAE0WMM6</accession>
<proteinExistence type="predicted"/>
<reference evidence="2" key="1">
    <citation type="submission" date="2023-07" db="EMBL/GenBank/DDBJ databases">
        <title>Black Yeasts Isolated from many extreme environments.</title>
        <authorList>
            <person name="Coleine C."/>
            <person name="Stajich J.E."/>
            <person name="Selbmann L."/>
        </authorList>
    </citation>
    <scope>NUCLEOTIDE SEQUENCE</scope>
    <source>
        <strain evidence="2">CCFEE 5485</strain>
    </source>
</reference>
<organism evidence="2 3">
    <name type="scientific">Recurvomyces mirabilis</name>
    <dbReference type="NCBI Taxonomy" id="574656"/>
    <lineage>
        <taxon>Eukaryota</taxon>
        <taxon>Fungi</taxon>
        <taxon>Dikarya</taxon>
        <taxon>Ascomycota</taxon>
        <taxon>Pezizomycotina</taxon>
        <taxon>Dothideomycetes</taxon>
        <taxon>Dothideomycetidae</taxon>
        <taxon>Mycosphaerellales</taxon>
        <taxon>Teratosphaeriaceae</taxon>
        <taxon>Recurvomyces</taxon>
    </lineage>
</organism>
<dbReference type="AlphaFoldDB" id="A0AAE0WMM6"/>